<gene>
    <name evidence="1" type="ORF">DFH08DRAFT_1045907</name>
</gene>
<evidence type="ECO:0000313" key="1">
    <source>
        <dbReference type="EMBL" id="KAJ7310965.1"/>
    </source>
</evidence>
<dbReference type="SUPFAM" id="SSF47954">
    <property type="entry name" value="Cyclin-like"/>
    <property type="match status" value="1"/>
</dbReference>
<protein>
    <submittedName>
        <fullName evidence="1">Uncharacterized protein</fullName>
    </submittedName>
</protein>
<comment type="caution">
    <text evidence="1">The sequence shown here is derived from an EMBL/GenBank/DDBJ whole genome shotgun (WGS) entry which is preliminary data.</text>
</comment>
<name>A0AAD6Z7Q0_9AGAR</name>
<reference evidence="1" key="1">
    <citation type="submission" date="2023-03" db="EMBL/GenBank/DDBJ databases">
        <title>Massive genome expansion in bonnet fungi (Mycena s.s.) driven by repeated elements and novel gene families across ecological guilds.</title>
        <authorList>
            <consortium name="Lawrence Berkeley National Laboratory"/>
            <person name="Harder C.B."/>
            <person name="Miyauchi S."/>
            <person name="Viragh M."/>
            <person name="Kuo A."/>
            <person name="Thoen E."/>
            <person name="Andreopoulos B."/>
            <person name="Lu D."/>
            <person name="Skrede I."/>
            <person name="Drula E."/>
            <person name="Henrissat B."/>
            <person name="Morin E."/>
            <person name="Kohler A."/>
            <person name="Barry K."/>
            <person name="LaButti K."/>
            <person name="Morin E."/>
            <person name="Salamov A."/>
            <person name="Lipzen A."/>
            <person name="Mereny Z."/>
            <person name="Hegedus B."/>
            <person name="Baldrian P."/>
            <person name="Stursova M."/>
            <person name="Weitz H."/>
            <person name="Taylor A."/>
            <person name="Grigoriev I.V."/>
            <person name="Nagy L.G."/>
            <person name="Martin F."/>
            <person name="Kauserud H."/>
        </authorList>
    </citation>
    <scope>NUCLEOTIDE SEQUENCE</scope>
    <source>
        <strain evidence="1">CBHHK002</strain>
    </source>
</reference>
<dbReference type="Gene3D" id="1.10.472.10">
    <property type="entry name" value="Cyclin-like"/>
    <property type="match status" value="1"/>
</dbReference>
<organism evidence="1 2">
    <name type="scientific">Mycena albidolilacea</name>
    <dbReference type="NCBI Taxonomy" id="1033008"/>
    <lineage>
        <taxon>Eukaryota</taxon>
        <taxon>Fungi</taxon>
        <taxon>Dikarya</taxon>
        <taxon>Basidiomycota</taxon>
        <taxon>Agaricomycotina</taxon>
        <taxon>Agaricomycetes</taxon>
        <taxon>Agaricomycetidae</taxon>
        <taxon>Agaricales</taxon>
        <taxon>Marasmiineae</taxon>
        <taxon>Mycenaceae</taxon>
        <taxon>Mycena</taxon>
    </lineage>
</organism>
<dbReference type="AlphaFoldDB" id="A0AAD6Z7Q0"/>
<dbReference type="CDD" id="cd20557">
    <property type="entry name" value="CYCLIN_ScPCL1-like"/>
    <property type="match status" value="1"/>
</dbReference>
<dbReference type="Gene3D" id="3.90.180.10">
    <property type="entry name" value="Medium-chain alcohol dehydrogenases, catalytic domain"/>
    <property type="match status" value="1"/>
</dbReference>
<dbReference type="EMBL" id="JARIHO010000076">
    <property type="protein sequence ID" value="KAJ7310965.1"/>
    <property type="molecule type" value="Genomic_DNA"/>
</dbReference>
<accession>A0AAD6Z7Q0</accession>
<sequence>MSVKRVSYPRHPHHYRIRTVGFRYGRSPEHCTHPGRVPGASETYCNTHRLAIHLMTQPSHHCGVPKKVPLNAPRQQPAYNPSPPQQIHPKMDPLYGYKYIAQLSGQFILHLFACPPFPPQSTHSQAKLPYFIVYTLHRTKLCRSDTYAALVVLQHLGACFPAARGSSGHRLFVSVFVVVSGVICDDTYLDESLSIVAQGMFTRREINQMEREMCNYLDWKLTVDNPTFGQQRQATPTEPYPAPPPSVIPPRLYKNSASPMTPDTLTHSYSNTMFPASSISPPTPTGPVDLTAGIHGPGGNCGMSPAYRYRVKYRRSTSSRAKCLPSPFLLSVLGSTFGDRSDLVTVMDLFAQGTIRAEIHSEPLENVNKVIDELRAAGITGRKVVIPHTAV</sequence>
<dbReference type="Proteomes" id="UP001218218">
    <property type="component" value="Unassembled WGS sequence"/>
</dbReference>
<evidence type="ECO:0000313" key="2">
    <source>
        <dbReference type="Proteomes" id="UP001218218"/>
    </source>
</evidence>
<dbReference type="InterPro" id="IPR036915">
    <property type="entry name" value="Cyclin-like_sf"/>
</dbReference>
<keyword evidence="2" id="KW-1185">Reference proteome</keyword>
<proteinExistence type="predicted"/>